<dbReference type="EMBL" id="LUCH01001569">
    <property type="protein sequence ID" value="KAF5402841.1"/>
    <property type="molecule type" value="Genomic_DNA"/>
</dbReference>
<reference evidence="3" key="1">
    <citation type="submission" date="2019-05" db="EMBL/GenBank/DDBJ databases">
        <title>Annotation for the trematode Paragonimus heterotremus.</title>
        <authorList>
            <person name="Choi Y.-J."/>
        </authorList>
    </citation>
    <scope>NUCLEOTIDE SEQUENCE</scope>
    <source>
        <strain evidence="3">LC</strain>
    </source>
</reference>
<feature type="compositionally biased region" description="Polar residues" evidence="2">
    <location>
        <begin position="399"/>
        <end position="414"/>
    </location>
</feature>
<comment type="caution">
    <text evidence="3">The sequence shown here is derived from an EMBL/GenBank/DDBJ whole genome shotgun (WGS) entry which is preliminary data.</text>
</comment>
<feature type="non-terminal residue" evidence="3">
    <location>
        <position position="1"/>
    </location>
</feature>
<gene>
    <name evidence="3" type="ORF">PHET_03465</name>
</gene>
<feature type="region of interest" description="Disordered" evidence="2">
    <location>
        <begin position="396"/>
        <end position="419"/>
    </location>
</feature>
<accession>A0A8J4TJJ4</accession>
<dbReference type="Proteomes" id="UP000748531">
    <property type="component" value="Unassembled WGS sequence"/>
</dbReference>
<keyword evidence="1" id="KW-0175">Coiled coil</keyword>
<name>A0A8J4TJJ4_9TREM</name>
<dbReference type="AlphaFoldDB" id="A0A8J4TJJ4"/>
<evidence type="ECO:0000313" key="3">
    <source>
        <dbReference type="EMBL" id="KAF5402841.1"/>
    </source>
</evidence>
<protein>
    <submittedName>
        <fullName evidence="3">Uncharacterized protein</fullName>
    </submittedName>
</protein>
<evidence type="ECO:0000256" key="2">
    <source>
        <dbReference type="SAM" id="MobiDB-lite"/>
    </source>
</evidence>
<evidence type="ECO:0000313" key="4">
    <source>
        <dbReference type="Proteomes" id="UP000748531"/>
    </source>
</evidence>
<keyword evidence="4" id="KW-1185">Reference proteome</keyword>
<evidence type="ECO:0000256" key="1">
    <source>
        <dbReference type="SAM" id="Coils"/>
    </source>
</evidence>
<feature type="coiled-coil region" evidence="1">
    <location>
        <begin position="148"/>
        <end position="182"/>
    </location>
</feature>
<organism evidence="3 4">
    <name type="scientific">Paragonimus heterotremus</name>
    <dbReference type="NCBI Taxonomy" id="100268"/>
    <lineage>
        <taxon>Eukaryota</taxon>
        <taxon>Metazoa</taxon>
        <taxon>Spiralia</taxon>
        <taxon>Lophotrochozoa</taxon>
        <taxon>Platyhelminthes</taxon>
        <taxon>Trematoda</taxon>
        <taxon>Digenea</taxon>
        <taxon>Plagiorchiida</taxon>
        <taxon>Troglotremata</taxon>
        <taxon>Troglotrematidae</taxon>
        <taxon>Paragonimus</taxon>
    </lineage>
</organism>
<dbReference type="OrthoDB" id="2130750at2759"/>
<sequence>CFAYYRLYRRLSELYESRTSKGVLTEKSRLDDARVRKIRSELSLEFERTKHIWTELRKLNTELEKSYRMESQVSSSDLPSGTESAPLIPTLQLVVEMQNKELADTQCVNRRLTVEYSVIKAEIAHLSSRPLFEAKFLLEKFRNAKTLSHNAECRIQTLAQSNERLKEDLTAIKAQAEESDLQQTNFLRFNLRIHQLQQFECKARGLHQEQCELITKKTDELNSAVDELNFMSQLWANERQLKSHTNLQLKQKLNKMEAQKRSKKVKCKEMLNSDSSWLRSSVDRGVSQNAGPSLTYTLFNALCTEIRRLQTRSASLIDALDSLSSKNCDEDKKNSIRTLVYRTKNLKSYTKITPYFRRERENQSDLEKHDHLPGIEDRINGIVSLSDSTALRVSDRRSSMSQLVRSHTRSNNPPFGTHLRLRPLSFYSRRSCDPVLESTIPEEQEPPS</sequence>
<proteinExistence type="predicted"/>